<proteinExistence type="inferred from homology"/>
<evidence type="ECO:0000259" key="6">
    <source>
        <dbReference type="Pfam" id="PF07980"/>
    </source>
</evidence>
<dbReference type="Proteomes" id="UP000192277">
    <property type="component" value="Unassembled WGS sequence"/>
</dbReference>
<protein>
    <recommendedName>
        <fullName evidence="10">RagB/SusD domain-containing protein</fullName>
    </recommendedName>
</protein>
<dbReference type="PROSITE" id="PS51257">
    <property type="entry name" value="PROKAR_LIPOPROTEIN"/>
    <property type="match status" value="1"/>
</dbReference>
<organism evidence="8 9">
    <name type="scientific">Niastella koreensis</name>
    <dbReference type="NCBI Taxonomy" id="354356"/>
    <lineage>
        <taxon>Bacteria</taxon>
        <taxon>Pseudomonadati</taxon>
        <taxon>Bacteroidota</taxon>
        <taxon>Chitinophagia</taxon>
        <taxon>Chitinophagales</taxon>
        <taxon>Chitinophagaceae</taxon>
        <taxon>Niastella</taxon>
    </lineage>
</organism>
<keyword evidence="5" id="KW-0998">Cell outer membrane</keyword>
<sequence length="489" mass="54689">MLVSKNFFNMKYLISRFSIALILIASLGACKKSFLDQSPNISLPVDNAITSEASMLEAVAGMYRSMTTYYTFGRNYQVMGDLLSDNVYLSNTNSSRFLGQSAFVWTSESPEALALWRYTYYSILQANRIIWSNLPRTGNVNYLRGECLTARALCYFYLVNWFAKPYTASADAPGVPLVLQSANITGPLVYPARNTVGEVYTQIITDLDSAYNMMSDAPALHGNTSNFLSKYAAKALQARAYLFMGQNDKARDAAMQVITKGGFTLAADNSAYQTYWGGVTGRTDKLESIFEINNPSTANNGVEGLDYIYSPKGFGDLLATDSLYNIYTATDIRRGLIRDSLRSGKQAYVVQKYKNATGTDRDQMRMIRYAEVLLIAAEAYARGGDVDNALTYLNTLAKKRDPAFTGYTNALSATDVINVVLRERQRELAFEGFRYLDLQRTNIDFKREDMGAKAVSNYPSVLTTDFRRIQPIPLSEKNVNPNIEQNKDY</sequence>
<dbReference type="Pfam" id="PF07980">
    <property type="entry name" value="SusD_RagB"/>
    <property type="match status" value="1"/>
</dbReference>
<comment type="subcellular location">
    <subcellularLocation>
        <location evidence="1">Cell outer membrane</location>
    </subcellularLocation>
</comment>
<dbReference type="CDD" id="cd08977">
    <property type="entry name" value="SusD"/>
    <property type="match status" value="1"/>
</dbReference>
<name>A0ABX3NY66_9BACT</name>
<reference evidence="8 9" key="1">
    <citation type="submission" date="2016-04" db="EMBL/GenBank/DDBJ databases">
        <authorList>
            <person name="Chen L."/>
            <person name="Zhuang W."/>
            <person name="Wang G."/>
        </authorList>
    </citation>
    <scope>NUCLEOTIDE SEQUENCE [LARGE SCALE GENOMIC DNA]</scope>
    <source>
        <strain evidence="9">GR20</strain>
    </source>
</reference>
<keyword evidence="9" id="KW-1185">Reference proteome</keyword>
<dbReference type="InterPro" id="IPR033985">
    <property type="entry name" value="SusD-like_N"/>
</dbReference>
<keyword evidence="4" id="KW-0472">Membrane</keyword>
<gene>
    <name evidence="8" type="ORF">A4D02_28930</name>
</gene>
<dbReference type="EMBL" id="LWBO01000010">
    <property type="protein sequence ID" value="OQP49618.1"/>
    <property type="molecule type" value="Genomic_DNA"/>
</dbReference>
<dbReference type="Gene3D" id="1.25.40.900">
    <property type="match status" value="1"/>
</dbReference>
<evidence type="ECO:0000256" key="2">
    <source>
        <dbReference type="ARBA" id="ARBA00006275"/>
    </source>
</evidence>
<feature type="domain" description="RagB/SusD" evidence="6">
    <location>
        <begin position="351"/>
        <end position="489"/>
    </location>
</feature>
<comment type="caution">
    <text evidence="8">The sequence shown here is derived from an EMBL/GenBank/DDBJ whole genome shotgun (WGS) entry which is preliminary data.</text>
</comment>
<evidence type="ECO:0008006" key="10">
    <source>
        <dbReference type="Google" id="ProtNLM"/>
    </source>
</evidence>
<dbReference type="Gene3D" id="2.20.20.130">
    <property type="match status" value="1"/>
</dbReference>
<dbReference type="InterPro" id="IPR012944">
    <property type="entry name" value="SusD_RagB_dom"/>
</dbReference>
<dbReference type="Pfam" id="PF14322">
    <property type="entry name" value="SusD-like_3"/>
    <property type="match status" value="1"/>
</dbReference>
<comment type="similarity">
    <text evidence="2">Belongs to the SusD family.</text>
</comment>
<evidence type="ECO:0000256" key="4">
    <source>
        <dbReference type="ARBA" id="ARBA00023136"/>
    </source>
</evidence>
<evidence type="ECO:0000259" key="7">
    <source>
        <dbReference type="Pfam" id="PF14322"/>
    </source>
</evidence>
<evidence type="ECO:0000256" key="5">
    <source>
        <dbReference type="ARBA" id="ARBA00023237"/>
    </source>
</evidence>
<evidence type="ECO:0000313" key="9">
    <source>
        <dbReference type="Proteomes" id="UP000192277"/>
    </source>
</evidence>
<evidence type="ECO:0000313" key="8">
    <source>
        <dbReference type="EMBL" id="OQP49618.1"/>
    </source>
</evidence>
<evidence type="ECO:0000256" key="1">
    <source>
        <dbReference type="ARBA" id="ARBA00004442"/>
    </source>
</evidence>
<feature type="domain" description="SusD-like N-terminal" evidence="7">
    <location>
        <begin position="34"/>
        <end position="242"/>
    </location>
</feature>
<evidence type="ECO:0000256" key="3">
    <source>
        <dbReference type="ARBA" id="ARBA00022729"/>
    </source>
</evidence>
<dbReference type="InterPro" id="IPR011990">
    <property type="entry name" value="TPR-like_helical_dom_sf"/>
</dbReference>
<dbReference type="SUPFAM" id="SSF48452">
    <property type="entry name" value="TPR-like"/>
    <property type="match status" value="1"/>
</dbReference>
<keyword evidence="3" id="KW-0732">Signal</keyword>
<dbReference type="Gene3D" id="1.25.40.390">
    <property type="match status" value="1"/>
</dbReference>
<accession>A0ABX3NY66</accession>